<organism evidence="2 3">
    <name type="scientific">Fodinibius roseus</name>
    <dbReference type="NCBI Taxonomy" id="1194090"/>
    <lineage>
        <taxon>Bacteria</taxon>
        <taxon>Pseudomonadati</taxon>
        <taxon>Balneolota</taxon>
        <taxon>Balneolia</taxon>
        <taxon>Balneolales</taxon>
        <taxon>Balneolaceae</taxon>
        <taxon>Fodinibius</taxon>
    </lineage>
</organism>
<dbReference type="RefSeq" id="WP_073058845.1">
    <property type="nucleotide sequence ID" value="NZ_FQUS01000001.1"/>
</dbReference>
<evidence type="ECO:0000313" key="2">
    <source>
        <dbReference type="EMBL" id="SHE34043.1"/>
    </source>
</evidence>
<sequence length="287" mass="32917">MKVNILISTIDEGIDRVGNVVLSPRNDVSYIVSHQYTDDKYKYVPAELEREDITVSHIAGRGVTKSRNNAIAIADGDIALFSDDDVTYRDSDIDAVRKTFRQNSAVDVAIFKIRTPAGEPEYKKYPDKIIEYQHAPCVGTVQIAFRVDKIKERKILFDERFGAGQPLLIGNDEKLFLHDCINAGLKVVFFPKFIVEHPYESTSKGIPKYDKRKIWVEGGVDYRMHGPVAIPKAFIKTISMLPDLLRHRVNPIIYCYHRLSAIVYVWKTRNQMEKLYRNNKKTFDAGF</sequence>
<keyword evidence="3" id="KW-1185">Reference proteome</keyword>
<dbReference type="EMBL" id="FQUS01000001">
    <property type="protein sequence ID" value="SHE34043.1"/>
    <property type="molecule type" value="Genomic_DNA"/>
</dbReference>
<dbReference type="CDD" id="cd00761">
    <property type="entry name" value="Glyco_tranf_GTA_type"/>
    <property type="match status" value="1"/>
</dbReference>
<dbReference type="InterPro" id="IPR001173">
    <property type="entry name" value="Glyco_trans_2-like"/>
</dbReference>
<evidence type="ECO:0000313" key="3">
    <source>
        <dbReference type="Proteomes" id="UP000184041"/>
    </source>
</evidence>
<feature type="domain" description="Glycosyltransferase 2-like" evidence="1">
    <location>
        <begin position="49"/>
        <end position="118"/>
    </location>
</feature>
<dbReference type="GO" id="GO:0016740">
    <property type="term" value="F:transferase activity"/>
    <property type="evidence" value="ECO:0007669"/>
    <property type="project" value="UniProtKB-KW"/>
</dbReference>
<reference evidence="2 3" key="1">
    <citation type="submission" date="2016-11" db="EMBL/GenBank/DDBJ databases">
        <authorList>
            <person name="Jaros S."/>
            <person name="Januszkiewicz K."/>
            <person name="Wedrychowicz H."/>
        </authorList>
    </citation>
    <scope>NUCLEOTIDE SEQUENCE [LARGE SCALE GENOMIC DNA]</scope>
    <source>
        <strain evidence="2 3">DSM 21986</strain>
    </source>
</reference>
<dbReference type="AlphaFoldDB" id="A0A1M4SP72"/>
<dbReference type="SUPFAM" id="SSF53448">
    <property type="entry name" value="Nucleotide-diphospho-sugar transferases"/>
    <property type="match status" value="1"/>
</dbReference>
<name>A0A1M4SP72_9BACT</name>
<protein>
    <submittedName>
        <fullName evidence="2">Glycosyl transferase family 2</fullName>
    </submittedName>
</protein>
<dbReference type="OrthoDB" id="9778406at2"/>
<dbReference type="Proteomes" id="UP000184041">
    <property type="component" value="Unassembled WGS sequence"/>
</dbReference>
<dbReference type="Pfam" id="PF00535">
    <property type="entry name" value="Glycos_transf_2"/>
    <property type="match status" value="1"/>
</dbReference>
<dbReference type="STRING" id="1194090.SAMN05443144_10188"/>
<evidence type="ECO:0000259" key="1">
    <source>
        <dbReference type="Pfam" id="PF00535"/>
    </source>
</evidence>
<accession>A0A1M4SP72</accession>
<dbReference type="Gene3D" id="3.90.550.10">
    <property type="entry name" value="Spore Coat Polysaccharide Biosynthesis Protein SpsA, Chain A"/>
    <property type="match status" value="1"/>
</dbReference>
<keyword evidence="2" id="KW-0808">Transferase</keyword>
<gene>
    <name evidence="2" type="ORF">SAMN05443144_10188</name>
</gene>
<dbReference type="InterPro" id="IPR029044">
    <property type="entry name" value="Nucleotide-diphossugar_trans"/>
</dbReference>
<proteinExistence type="predicted"/>